<accession>A0ABC9CAK2</accession>
<dbReference type="Proteomes" id="UP001497457">
    <property type="component" value="Chromosome 29rd"/>
</dbReference>
<feature type="transmembrane region" description="Helical" evidence="7">
    <location>
        <begin position="356"/>
        <end position="376"/>
    </location>
</feature>
<proteinExistence type="predicted"/>
<dbReference type="EMBL" id="OZ075139">
    <property type="protein sequence ID" value="CAL5017558.1"/>
    <property type="molecule type" value="Genomic_DNA"/>
</dbReference>
<keyword evidence="5 7" id="KW-1133">Transmembrane helix</keyword>
<sequence length="453" mass="47653">MPSSDVEAAAAGNGKQTVDAGAASSAVESRGTWWQAGFHMTTATLGPASLSLPYALRGLGWALGLAALTAVAAVTFYAYFLVSRVLDHCEAAGRRHARFRDLAADVLGSKWATCLVVTVQVAINVGISIGSILLAADCLELTYSRHAPNGSLKLYHFVIMVALVLAVLSQLPSLHSLRHINVGSLLVSIGYTTLVSAACICAGLSSDAPAKDYSLSTSRSERTFTAFLSVSILTSVFGNSILPEIQATLAPPAGGKMTKALVLSYSVFFLAFYFPAIAGYWAFGNQVRSNVMQSLLPADTGSSLAPAWMLGLAVVLILLQLIAIALVYLQVTYEMMERKLFAGGKAGRRSLLAPRVALRAAYVAALAFVAAMLPFFGEIQGVVGSVGYIPLDVVIPVVMYNVALAPRRRSPAYVANAAIIVAFVGLGAIGGVASVRKLVLNADRFKLFSNGRS</sequence>
<feature type="transmembrane region" description="Helical" evidence="7">
    <location>
        <begin position="183"/>
        <end position="205"/>
    </location>
</feature>
<dbReference type="Pfam" id="PF01490">
    <property type="entry name" value="Aa_trans"/>
    <property type="match status" value="1"/>
</dbReference>
<evidence type="ECO:0000256" key="3">
    <source>
        <dbReference type="ARBA" id="ARBA00022692"/>
    </source>
</evidence>
<dbReference type="AlphaFoldDB" id="A0ABC9CAK2"/>
<evidence type="ECO:0000256" key="4">
    <source>
        <dbReference type="ARBA" id="ARBA00022970"/>
    </source>
</evidence>
<evidence type="ECO:0000256" key="1">
    <source>
        <dbReference type="ARBA" id="ARBA00004370"/>
    </source>
</evidence>
<comment type="subcellular location">
    <subcellularLocation>
        <location evidence="1">Membrane</location>
    </subcellularLocation>
</comment>
<evidence type="ECO:0000313" key="10">
    <source>
        <dbReference type="Proteomes" id="UP001497457"/>
    </source>
</evidence>
<feature type="transmembrane region" description="Helical" evidence="7">
    <location>
        <begin position="102"/>
        <end position="134"/>
    </location>
</feature>
<dbReference type="GO" id="GO:0016020">
    <property type="term" value="C:membrane"/>
    <property type="evidence" value="ECO:0007669"/>
    <property type="project" value="UniProtKB-SubCell"/>
</dbReference>
<evidence type="ECO:0000259" key="8">
    <source>
        <dbReference type="Pfam" id="PF01490"/>
    </source>
</evidence>
<keyword evidence="10" id="KW-1185">Reference proteome</keyword>
<gene>
    <name evidence="9" type="ORF">URODEC1_LOCUS73860</name>
</gene>
<protein>
    <recommendedName>
        <fullName evidence="8">Amino acid transporter transmembrane domain-containing protein</fullName>
    </recommendedName>
</protein>
<dbReference type="GO" id="GO:0006865">
    <property type="term" value="P:amino acid transport"/>
    <property type="evidence" value="ECO:0007669"/>
    <property type="project" value="UniProtKB-KW"/>
</dbReference>
<feature type="transmembrane region" description="Helical" evidence="7">
    <location>
        <begin position="59"/>
        <end position="82"/>
    </location>
</feature>
<evidence type="ECO:0000256" key="6">
    <source>
        <dbReference type="ARBA" id="ARBA00023136"/>
    </source>
</evidence>
<organism evidence="9 10">
    <name type="scientific">Urochloa decumbens</name>
    <dbReference type="NCBI Taxonomy" id="240449"/>
    <lineage>
        <taxon>Eukaryota</taxon>
        <taxon>Viridiplantae</taxon>
        <taxon>Streptophyta</taxon>
        <taxon>Embryophyta</taxon>
        <taxon>Tracheophyta</taxon>
        <taxon>Spermatophyta</taxon>
        <taxon>Magnoliopsida</taxon>
        <taxon>Liliopsida</taxon>
        <taxon>Poales</taxon>
        <taxon>Poaceae</taxon>
        <taxon>PACMAD clade</taxon>
        <taxon>Panicoideae</taxon>
        <taxon>Panicodae</taxon>
        <taxon>Paniceae</taxon>
        <taxon>Melinidinae</taxon>
        <taxon>Urochloa</taxon>
    </lineage>
</organism>
<reference evidence="9 10" key="2">
    <citation type="submission" date="2024-10" db="EMBL/GenBank/DDBJ databases">
        <authorList>
            <person name="Ryan C."/>
        </authorList>
    </citation>
    <scope>NUCLEOTIDE SEQUENCE [LARGE SCALE GENOMIC DNA]</scope>
</reference>
<keyword evidence="3 7" id="KW-0812">Transmembrane</keyword>
<feature type="domain" description="Amino acid transporter transmembrane" evidence="8">
    <location>
        <begin position="30"/>
        <end position="432"/>
    </location>
</feature>
<evidence type="ECO:0000256" key="7">
    <source>
        <dbReference type="SAM" id="Phobius"/>
    </source>
</evidence>
<name>A0ABC9CAK2_9POAL</name>
<feature type="transmembrane region" description="Helical" evidence="7">
    <location>
        <begin position="225"/>
        <end position="242"/>
    </location>
</feature>
<feature type="transmembrane region" description="Helical" evidence="7">
    <location>
        <begin position="414"/>
        <end position="435"/>
    </location>
</feature>
<feature type="transmembrane region" description="Helical" evidence="7">
    <location>
        <begin position="303"/>
        <end position="329"/>
    </location>
</feature>
<keyword evidence="6 7" id="KW-0472">Membrane</keyword>
<feature type="transmembrane region" description="Helical" evidence="7">
    <location>
        <begin position="154"/>
        <end position="171"/>
    </location>
</feature>
<keyword evidence="4" id="KW-0029">Amino-acid transport</keyword>
<evidence type="ECO:0000256" key="5">
    <source>
        <dbReference type="ARBA" id="ARBA00022989"/>
    </source>
</evidence>
<evidence type="ECO:0000256" key="2">
    <source>
        <dbReference type="ARBA" id="ARBA00022448"/>
    </source>
</evidence>
<dbReference type="PANTHER" id="PTHR48017">
    <property type="entry name" value="OS05G0424000 PROTEIN-RELATED"/>
    <property type="match status" value="1"/>
</dbReference>
<dbReference type="InterPro" id="IPR013057">
    <property type="entry name" value="AA_transpt_TM"/>
</dbReference>
<feature type="transmembrane region" description="Helical" evidence="7">
    <location>
        <begin position="382"/>
        <end position="402"/>
    </location>
</feature>
<keyword evidence="2" id="KW-0813">Transport</keyword>
<reference evidence="10" key="1">
    <citation type="submission" date="2024-06" db="EMBL/GenBank/DDBJ databases">
        <authorList>
            <person name="Ryan C."/>
        </authorList>
    </citation>
    <scope>NUCLEOTIDE SEQUENCE [LARGE SCALE GENOMIC DNA]</scope>
</reference>
<feature type="transmembrane region" description="Helical" evidence="7">
    <location>
        <begin position="262"/>
        <end position="283"/>
    </location>
</feature>
<evidence type="ECO:0000313" key="9">
    <source>
        <dbReference type="EMBL" id="CAL5017558.1"/>
    </source>
</evidence>